<dbReference type="Gene3D" id="1.10.10.1150">
    <property type="entry name" value="Coenzyme PQQ synthesis protein D (PqqD)"/>
    <property type="match status" value="1"/>
</dbReference>
<sequence>MVTARLEPDSNACRFRLESPGAAPSEGDVLSLPRATSGVIVQQQGEAFFLLDTEGGEVFRVNETAARIFELCQGDTSLDGAVASLALRLGAAGQEEHIRADVQRTVAQFQELGLCEPSRPV</sequence>
<proteinExistence type="predicted"/>
<accession>A0A3A8JN59</accession>
<dbReference type="AlphaFoldDB" id="A0A3A8JN59"/>
<dbReference type="InterPro" id="IPR041881">
    <property type="entry name" value="PqqD_sf"/>
</dbReference>
<comment type="caution">
    <text evidence="1">The sequence shown here is derived from an EMBL/GenBank/DDBJ whole genome shotgun (WGS) entry which is preliminary data.</text>
</comment>
<organism evidence="1 2">
    <name type="scientific">Corallococcus carmarthensis</name>
    <dbReference type="NCBI Taxonomy" id="2316728"/>
    <lineage>
        <taxon>Bacteria</taxon>
        <taxon>Pseudomonadati</taxon>
        <taxon>Myxococcota</taxon>
        <taxon>Myxococcia</taxon>
        <taxon>Myxococcales</taxon>
        <taxon>Cystobacterineae</taxon>
        <taxon>Myxococcaceae</taxon>
        <taxon>Corallococcus</taxon>
    </lineage>
</organism>
<name>A0A3A8JN59_9BACT</name>
<keyword evidence="2" id="KW-1185">Reference proteome</keyword>
<evidence type="ECO:0000313" key="2">
    <source>
        <dbReference type="Proteomes" id="UP000268313"/>
    </source>
</evidence>
<dbReference type="Pfam" id="PF05402">
    <property type="entry name" value="PqqD"/>
    <property type="match status" value="1"/>
</dbReference>
<reference evidence="2" key="1">
    <citation type="submission" date="2018-09" db="EMBL/GenBank/DDBJ databases">
        <authorList>
            <person name="Livingstone P.G."/>
            <person name="Whitworth D.E."/>
        </authorList>
    </citation>
    <scope>NUCLEOTIDE SEQUENCE [LARGE SCALE GENOMIC DNA]</scope>
    <source>
        <strain evidence="2">CA043D</strain>
    </source>
</reference>
<dbReference type="Proteomes" id="UP000268313">
    <property type="component" value="Unassembled WGS sequence"/>
</dbReference>
<evidence type="ECO:0000313" key="1">
    <source>
        <dbReference type="EMBL" id="RKG93240.1"/>
    </source>
</evidence>
<dbReference type="InterPro" id="IPR008792">
    <property type="entry name" value="PQQD"/>
</dbReference>
<protein>
    <submittedName>
        <fullName evidence="1">PqqD family protein</fullName>
    </submittedName>
</protein>
<gene>
    <name evidence="1" type="ORF">D7X32_43800</name>
</gene>
<dbReference type="EMBL" id="RAWE01000410">
    <property type="protein sequence ID" value="RKG93240.1"/>
    <property type="molecule type" value="Genomic_DNA"/>
</dbReference>